<evidence type="ECO:0000313" key="9">
    <source>
        <dbReference type="Proteomes" id="UP000036987"/>
    </source>
</evidence>
<feature type="compositionally biased region" description="Low complexity" evidence="6">
    <location>
        <begin position="297"/>
        <end position="313"/>
    </location>
</feature>
<protein>
    <recommendedName>
        <fullName evidence="7">TCP domain-containing protein</fullName>
    </recommendedName>
</protein>
<feature type="region of interest" description="Disordered" evidence="6">
    <location>
        <begin position="330"/>
        <end position="375"/>
    </location>
</feature>
<comment type="caution">
    <text evidence="8">The sequence shown here is derived from an EMBL/GenBank/DDBJ whole genome shotgun (WGS) entry which is preliminary data.</text>
</comment>
<dbReference type="PANTHER" id="PTHR31072:SF105">
    <property type="entry name" value="TCP DOMAIN-CONTAINING PROTEIN"/>
    <property type="match status" value="1"/>
</dbReference>
<feature type="region of interest" description="Disordered" evidence="6">
    <location>
        <begin position="1"/>
        <end position="91"/>
    </location>
</feature>
<dbReference type="AlphaFoldDB" id="A0A0K9NNX0"/>
<evidence type="ECO:0000256" key="6">
    <source>
        <dbReference type="SAM" id="MobiDB-lite"/>
    </source>
</evidence>
<dbReference type="PROSITE" id="PS51369">
    <property type="entry name" value="TCP"/>
    <property type="match status" value="1"/>
</dbReference>
<sequence length="562" mass="59650">MDTADQQGRVSGGGSGGGGGGLGSNSNSSNSSNRSNSEHPHHYQQKPEGGAGGGSSAGLQLVSFEGRDHHQHQHLQQQQQKQVVVVGGTGTSGGTGPYMDASVLQNQGVNASLAISTTKSTDMEAAGSKKVGVTSTSNAAKRSSKDRHTKVDGRGRRIRMPATCAARVFQLTRELGHKSDGETIEWLLQQAEPAIISATGTGTIPANFSTLNVSIRSSGSTISAPPSKSAPHSFHSALSLAQQHQQRQPNFDARNGPEFSHSAAAVMGFQQPQHLHHQQHNHTRNEHQIHGQEFHDGAAPATPSSAGGADSSTEMYSRKRYRDDLFKEDAHKQQNSSGGVGGGGGPSLSQSYSKSPRHQQQQQDHHQQQQPTSSVGLIRPANVVPTAAMWAVPNSAAGAFWMLPFTGSNNNNPAVVTTMGGLSDPQPVWTFPTPTEQYRTPIPAPGGPVTSNPIQQPLHFMSRINIPSTGLEFQSASGRTLPLGSMLLQQQQQPNPAASASQHHLGLSGSDSANLGMLAALNAYNRSSLSINPDQNPPPHHLRHQPQQRDESNEDDRQTNSQ</sequence>
<name>A0A0K9NNX0_ZOSMR</name>
<reference evidence="9" key="1">
    <citation type="journal article" date="2016" name="Nature">
        <title>The genome of the seagrass Zostera marina reveals angiosperm adaptation to the sea.</title>
        <authorList>
            <person name="Olsen J.L."/>
            <person name="Rouze P."/>
            <person name="Verhelst B."/>
            <person name="Lin Y.-C."/>
            <person name="Bayer T."/>
            <person name="Collen J."/>
            <person name="Dattolo E."/>
            <person name="De Paoli E."/>
            <person name="Dittami S."/>
            <person name="Maumus F."/>
            <person name="Michel G."/>
            <person name="Kersting A."/>
            <person name="Lauritano C."/>
            <person name="Lohaus R."/>
            <person name="Toepel M."/>
            <person name="Tonon T."/>
            <person name="Vanneste K."/>
            <person name="Amirebrahimi M."/>
            <person name="Brakel J."/>
            <person name="Bostroem C."/>
            <person name="Chovatia M."/>
            <person name="Grimwood J."/>
            <person name="Jenkins J.W."/>
            <person name="Jueterbock A."/>
            <person name="Mraz A."/>
            <person name="Stam W.T."/>
            <person name="Tice H."/>
            <person name="Bornberg-Bauer E."/>
            <person name="Green P.J."/>
            <person name="Pearson G.A."/>
            <person name="Procaccini G."/>
            <person name="Duarte C.M."/>
            <person name="Schmutz J."/>
            <person name="Reusch T.B.H."/>
            <person name="Van de Peer Y."/>
        </authorList>
    </citation>
    <scope>NUCLEOTIDE SEQUENCE [LARGE SCALE GENOMIC DNA]</scope>
    <source>
        <strain evidence="9">cv. Finnish</strain>
    </source>
</reference>
<dbReference type="OrthoDB" id="1923470at2759"/>
<dbReference type="OMA" id="PPTAMWA"/>
<keyword evidence="5" id="KW-0539">Nucleus</keyword>
<evidence type="ECO:0000313" key="8">
    <source>
        <dbReference type="EMBL" id="KMZ58313.1"/>
    </source>
</evidence>
<evidence type="ECO:0000256" key="1">
    <source>
        <dbReference type="ARBA" id="ARBA00004123"/>
    </source>
</evidence>
<feature type="compositionally biased region" description="Low complexity" evidence="6">
    <location>
        <begin position="24"/>
        <end position="35"/>
    </location>
</feature>
<evidence type="ECO:0000256" key="4">
    <source>
        <dbReference type="ARBA" id="ARBA00023163"/>
    </source>
</evidence>
<evidence type="ECO:0000256" key="5">
    <source>
        <dbReference type="ARBA" id="ARBA00023242"/>
    </source>
</evidence>
<feature type="domain" description="TCP" evidence="7">
    <location>
        <begin position="144"/>
        <end position="198"/>
    </location>
</feature>
<dbReference type="Pfam" id="PF03634">
    <property type="entry name" value="TCP"/>
    <property type="match status" value="1"/>
</dbReference>
<evidence type="ECO:0000256" key="2">
    <source>
        <dbReference type="ARBA" id="ARBA00023015"/>
    </source>
</evidence>
<feature type="region of interest" description="Disordered" evidence="6">
    <location>
        <begin position="124"/>
        <end position="152"/>
    </location>
</feature>
<evidence type="ECO:0000259" key="7">
    <source>
        <dbReference type="PROSITE" id="PS51369"/>
    </source>
</evidence>
<comment type="subcellular location">
    <subcellularLocation>
        <location evidence="1">Nucleus</location>
    </subcellularLocation>
</comment>
<feature type="compositionally biased region" description="Gly residues" evidence="6">
    <location>
        <begin position="10"/>
        <end position="23"/>
    </location>
</feature>
<keyword evidence="3" id="KW-0238">DNA-binding</keyword>
<dbReference type="InterPro" id="IPR005333">
    <property type="entry name" value="Transcription_factor_TCP"/>
</dbReference>
<feature type="region of interest" description="Disordered" evidence="6">
    <location>
        <begin position="217"/>
        <end position="258"/>
    </location>
</feature>
<gene>
    <name evidence="8" type="ORF">ZOSMA_78G00840</name>
</gene>
<proteinExistence type="predicted"/>
<feature type="region of interest" description="Disordered" evidence="6">
    <location>
        <begin position="295"/>
        <end position="315"/>
    </location>
</feature>
<dbReference type="PANTHER" id="PTHR31072">
    <property type="entry name" value="TRANSCRIPTION FACTOR TCP4-RELATED"/>
    <property type="match status" value="1"/>
</dbReference>
<keyword evidence="4" id="KW-0804">Transcription</keyword>
<dbReference type="GO" id="GO:0043565">
    <property type="term" value="F:sequence-specific DNA binding"/>
    <property type="evidence" value="ECO:0000318"/>
    <property type="project" value="GO_Central"/>
</dbReference>
<feature type="compositionally biased region" description="Polar residues" evidence="6">
    <location>
        <begin position="217"/>
        <end position="226"/>
    </location>
</feature>
<feature type="region of interest" description="Disordered" evidence="6">
    <location>
        <begin position="528"/>
        <end position="562"/>
    </location>
</feature>
<feature type="compositionally biased region" description="Basic and acidic residues" evidence="6">
    <location>
        <begin position="547"/>
        <end position="562"/>
    </location>
</feature>
<feature type="compositionally biased region" description="Low complexity" evidence="6">
    <location>
        <begin position="347"/>
        <end position="362"/>
    </location>
</feature>
<evidence type="ECO:0000256" key="3">
    <source>
        <dbReference type="ARBA" id="ARBA00023125"/>
    </source>
</evidence>
<dbReference type="Proteomes" id="UP000036987">
    <property type="component" value="Unassembled WGS sequence"/>
</dbReference>
<dbReference type="GO" id="GO:0005634">
    <property type="term" value="C:nucleus"/>
    <property type="evidence" value="ECO:0000318"/>
    <property type="project" value="GO_Central"/>
</dbReference>
<keyword evidence="2" id="KW-0805">Transcription regulation</keyword>
<dbReference type="EMBL" id="LFYR01001962">
    <property type="protein sequence ID" value="KMZ58313.1"/>
    <property type="molecule type" value="Genomic_DNA"/>
</dbReference>
<dbReference type="InterPro" id="IPR017887">
    <property type="entry name" value="TF_TCP_subgr"/>
</dbReference>
<dbReference type="GO" id="GO:0003700">
    <property type="term" value="F:DNA-binding transcription factor activity"/>
    <property type="evidence" value="ECO:0000318"/>
    <property type="project" value="GO_Central"/>
</dbReference>
<keyword evidence="9" id="KW-1185">Reference proteome</keyword>
<feature type="compositionally biased region" description="Low complexity" evidence="6">
    <location>
        <begin position="74"/>
        <end position="86"/>
    </location>
</feature>
<accession>A0A0K9NNX0</accession>
<organism evidence="8 9">
    <name type="scientific">Zostera marina</name>
    <name type="common">Eelgrass</name>
    <dbReference type="NCBI Taxonomy" id="29655"/>
    <lineage>
        <taxon>Eukaryota</taxon>
        <taxon>Viridiplantae</taxon>
        <taxon>Streptophyta</taxon>
        <taxon>Embryophyta</taxon>
        <taxon>Tracheophyta</taxon>
        <taxon>Spermatophyta</taxon>
        <taxon>Magnoliopsida</taxon>
        <taxon>Liliopsida</taxon>
        <taxon>Zosteraceae</taxon>
        <taxon>Zostera</taxon>
    </lineage>
</organism>
<dbReference type="STRING" id="29655.A0A0K9NNX0"/>
<feature type="compositionally biased region" description="Polar residues" evidence="6">
    <location>
        <begin position="239"/>
        <end position="249"/>
    </location>
</feature>